<reference evidence="1 2" key="1">
    <citation type="submission" date="2015-07" db="EMBL/GenBank/DDBJ databases">
        <authorList>
            <person name="Ju K.-S."/>
            <person name="Doroghazi J.R."/>
            <person name="Metcalf W.W."/>
        </authorList>
    </citation>
    <scope>NUCLEOTIDE SEQUENCE [LARGE SCALE GENOMIC DNA]</scope>
    <source>
        <strain evidence="1 2">NRRL B-3589</strain>
    </source>
</reference>
<organism evidence="1 2">
    <name type="scientific">Streptomyces varsoviensis</name>
    <dbReference type="NCBI Taxonomy" id="67373"/>
    <lineage>
        <taxon>Bacteria</taxon>
        <taxon>Bacillati</taxon>
        <taxon>Actinomycetota</taxon>
        <taxon>Actinomycetes</taxon>
        <taxon>Kitasatosporales</taxon>
        <taxon>Streptomycetaceae</taxon>
        <taxon>Streptomyces</taxon>
    </lineage>
</organism>
<comment type="caution">
    <text evidence="1">The sequence shown here is derived from an EMBL/GenBank/DDBJ whole genome shotgun (WGS) entry which is preliminary data.</text>
</comment>
<accession>A0ABR5J5R7</accession>
<name>A0ABR5J5R7_9ACTN</name>
<sequence length="77" mass="8555">MLKEEHVREPIADEARAGTSWWDPEGGFFGDLYREADDSLHTFFGDGTRLGERTAAEVDGVIRRCELAAGSRVLDCP</sequence>
<keyword evidence="2" id="KW-1185">Reference proteome</keyword>
<feature type="non-terminal residue" evidence="1">
    <location>
        <position position="77"/>
    </location>
</feature>
<evidence type="ECO:0000313" key="2">
    <source>
        <dbReference type="Proteomes" id="UP000037020"/>
    </source>
</evidence>
<evidence type="ECO:0000313" key="1">
    <source>
        <dbReference type="EMBL" id="KOG88723.1"/>
    </source>
</evidence>
<proteinExistence type="predicted"/>
<gene>
    <name evidence="1" type="ORF">ADK38_18210</name>
</gene>
<evidence type="ECO:0008006" key="3">
    <source>
        <dbReference type="Google" id="ProtNLM"/>
    </source>
</evidence>
<dbReference type="EMBL" id="LGUT01001550">
    <property type="protein sequence ID" value="KOG88723.1"/>
    <property type="molecule type" value="Genomic_DNA"/>
</dbReference>
<protein>
    <recommendedName>
        <fullName evidence="3">Methyltransferase</fullName>
    </recommendedName>
</protein>
<dbReference type="Proteomes" id="UP000037020">
    <property type="component" value="Unassembled WGS sequence"/>
</dbReference>